<evidence type="ECO:0000256" key="5">
    <source>
        <dbReference type="ARBA" id="ARBA00023014"/>
    </source>
</evidence>
<feature type="domain" description="Radical SAM core" evidence="7">
    <location>
        <begin position="104"/>
        <end position="237"/>
    </location>
</feature>
<dbReference type="CDD" id="cd01335">
    <property type="entry name" value="Radical_SAM"/>
    <property type="match status" value="1"/>
</dbReference>
<evidence type="ECO:0000259" key="7">
    <source>
        <dbReference type="Pfam" id="PF04055"/>
    </source>
</evidence>
<comment type="similarity">
    <text evidence="6">Belongs to the radical SAM superfamily. Anaerobic sulfatase-maturating enzyme family.</text>
</comment>
<keyword evidence="2" id="KW-0949">S-adenosyl-L-methionine</keyword>
<dbReference type="SUPFAM" id="SSF102114">
    <property type="entry name" value="Radical SAM enzymes"/>
    <property type="match status" value="1"/>
</dbReference>
<dbReference type="SFLD" id="SFLDS00029">
    <property type="entry name" value="Radical_SAM"/>
    <property type="match status" value="1"/>
</dbReference>
<organism evidence="8 9">
    <name type="scientific">Nannocystis exedens</name>
    <dbReference type="NCBI Taxonomy" id="54"/>
    <lineage>
        <taxon>Bacteria</taxon>
        <taxon>Pseudomonadati</taxon>
        <taxon>Myxococcota</taxon>
        <taxon>Polyangia</taxon>
        <taxon>Nannocystales</taxon>
        <taxon>Nannocystaceae</taxon>
        <taxon>Nannocystis</taxon>
    </lineage>
</organism>
<dbReference type="InterPro" id="IPR024023">
    <property type="entry name" value="rSAM_paired_HxsB"/>
</dbReference>
<dbReference type="GO" id="GO:0046872">
    <property type="term" value="F:metal ion binding"/>
    <property type="evidence" value="ECO:0007669"/>
    <property type="project" value="UniProtKB-KW"/>
</dbReference>
<keyword evidence="3" id="KW-0479">Metal-binding</keyword>
<keyword evidence="9" id="KW-1185">Reference proteome</keyword>
<dbReference type="InterPro" id="IPR058240">
    <property type="entry name" value="rSAM_sf"/>
</dbReference>
<dbReference type="SFLD" id="SFLDG01386">
    <property type="entry name" value="main_SPASM_domain-containing"/>
    <property type="match status" value="1"/>
</dbReference>
<dbReference type="RefSeq" id="WP_170136492.1">
    <property type="nucleotide sequence ID" value="NZ_FOMX01000002.1"/>
</dbReference>
<keyword evidence="5" id="KW-0411">Iron-sulfur</keyword>
<sequence>MNLSLPPAPSLVQLRPRAGTQAYFRWRAVGDKILVTNLEGNWLLLTAPEFAAFVEGHVPEDSELHARLKAGNFLRAHYDVRAAAERIRARKSFLAGGPNLHILVVTLRCNETCVYCHASRANMDQVHTDMTRETAERAIDLVFRSPNPFITIEFQGGEPLVNFDVVKHAIEYAVDQNRAHGKRLQFTMVSNFALLDEAKLEYLLQHRVQLCTSIDGPEKLHNAQRKLPTQDAHQRAVGWIKRINEAYGASGLDPTLYHVEALLTTTRETLPLWKEVVDTYVGLGCKALFLRAIDPFGFADRTRQRLEYPRGEFMQFYRRAVDYMIELNKQGVQILERYASIFLTKVLRGEDPNFLDLRSPSGAGIGALAYNYDGKVFTCDEGRMLHEMGDDTFHLGDVRTSSFRELVGHETVRAMTIASNLDGQPDCVHCTYQPYCGTIPSFNHKSQGSIFGRMRESNVCAVHKGIQDYLFEKLAEADPETLAIFDRWTTVRSRDHFVQPAP</sequence>
<evidence type="ECO:0000256" key="2">
    <source>
        <dbReference type="ARBA" id="ARBA00022691"/>
    </source>
</evidence>
<dbReference type="STRING" id="54.SAMN02745121_00209"/>
<dbReference type="AlphaFoldDB" id="A0A1I1T0Q6"/>
<dbReference type="Proteomes" id="UP000199400">
    <property type="component" value="Unassembled WGS sequence"/>
</dbReference>
<dbReference type="InterPro" id="IPR007197">
    <property type="entry name" value="rSAM"/>
</dbReference>
<dbReference type="PANTHER" id="PTHR43273">
    <property type="entry name" value="ANAEROBIC SULFATASE-MATURATING ENZYME HOMOLOG ASLB-RELATED"/>
    <property type="match status" value="1"/>
</dbReference>
<proteinExistence type="inferred from homology"/>
<evidence type="ECO:0000256" key="6">
    <source>
        <dbReference type="ARBA" id="ARBA00023601"/>
    </source>
</evidence>
<dbReference type="NCBIfam" id="TIGR03978">
    <property type="entry name" value="rSAM_paired_1"/>
    <property type="match status" value="1"/>
</dbReference>
<dbReference type="GO" id="GO:0016491">
    <property type="term" value="F:oxidoreductase activity"/>
    <property type="evidence" value="ECO:0007669"/>
    <property type="project" value="InterPro"/>
</dbReference>
<dbReference type="InterPro" id="IPR013785">
    <property type="entry name" value="Aldolase_TIM"/>
</dbReference>
<evidence type="ECO:0000256" key="4">
    <source>
        <dbReference type="ARBA" id="ARBA00023004"/>
    </source>
</evidence>
<evidence type="ECO:0000313" key="9">
    <source>
        <dbReference type="Proteomes" id="UP000199400"/>
    </source>
</evidence>
<dbReference type="Gene3D" id="3.20.20.70">
    <property type="entry name" value="Aldolase class I"/>
    <property type="match status" value="1"/>
</dbReference>
<accession>A0A1I1T0Q6</accession>
<evidence type="ECO:0000313" key="8">
    <source>
        <dbReference type="EMBL" id="SFD48880.1"/>
    </source>
</evidence>
<dbReference type="GO" id="GO:0051536">
    <property type="term" value="F:iron-sulfur cluster binding"/>
    <property type="evidence" value="ECO:0007669"/>
    <property type="project" value="UniProtKB-KW"/>
</dbReference>
<dbReference type="EMBL" id="FOMX01000002">
    <property type="protein sequence ID" value="SFD48880.1"/>
    <property type="molecule type" value="Genomic_DNA"/>
</dbReference>
<comment type="cofactor">
    <cofactor evidence="1">
        <name>[4Fe-4S] cluster</name>
        <dbReference type="ChEBI" id="CHEBI:49883"/>
    </cofactor>
</comment>
<dbReference type="PANTHER" id="PTHR43273:SF3">
    <property type="entry name" value="ANAEROBIC SULFATASE-MATURATING ENZYME HOMOLOG ASLB-RELATED"/>
    <property type="match status" value="1"/>
</dbReference>
<dbReference type="SFLD" id="SFLDG01384">
    <property type="entry name" value="thioether_bond_formation_requi"/>
    <property type="match status" value="1"/>
</dbReference>
<dbReference type="Pfam" id="PF04055">
    <property type="entry name" value="Radical_SAM"/>
    <property type="match status" value="1"/>
</dbReference>
<keyword evidence="4" id="KW-0408">Iron</keyword>
<dbReference type="InterPro" id="IPR023867">
    <property type="entry name" value="Sulphatase_maturase_rSAM"/>
</dbReference>
<reference evidence="9" key="1">
    <citation type="submission" date="2016-10" db="EMBL/GenBank/DDBJ databases">
        <authorList>
            <person name="Varghese N."/>
            <person name="Submissions S."/>
        </authorList>
    </citation>
    <scope>NUCLEOTIDE SEQUENCE [LARGE SCALE GENOMIC DNA]</scope>
    <source>
        <strain evidence="9">ATCC 25963</strain>
    </source>
</reference>
<gene>
    <name evidence="8" type="ORF">SAMN02745121_00209</name>
</gene>
<evidence type="ECO:0000256" key="1">
    <source>
        <dbReference type="ARBA" id="ARBA00001966"/>
    </source>
</evidence>
<protein>
    <submittedName>
        <fullName evidence="8">His-Xaa-Ser system radical SAM maturase HxsB</fullName>
    </submittedName>
</protein>
<dbReference type="SFLD" id="SFLDG01067">
    <property type="entry name" value="SPASM/twitch_domain_containing"/>
    <property type="match status" value="1"/>
</dbReference>
<name>A0A1I1T0Q6_9BACT</name>
<evidence type="ECO:0000256" key="3">
    <source>
        <dbReference type="ARBA" id="ARBA00022723"/>
    </source>
</evidence>